<dbReference type="RefSeq" id="WP_013604841.1">
    <property type="nucleotide sequence ID" value="NC_015151.1"/>
</dbReference>
<feature type="domain" description="CRISPR system endoribonuclease Csx1 CARF" evidence="2">
    <location>
        <begin position="7"/>
        <end position="229"/>
    </location>
</feature>
<dbReference type="KEGG" id="vmo:VMUT_1474"/>
<proteinExistence type="predicted"/>
<evidence type="ECO:0000313" key="4">
    <source>
        <dbReference type="Proteomes" id="UP000007485"/>
    </source>
</evidence>
<dbReference type="eggNOG" id="arCOG03433">
    <property type="taxonomic scope" value="Archaea"/>
</dbReference>
<dbReference type="NCBIfam" id="TIGR02549">
    <property type="entry name" value="CRISPR_DxTHG"/>
    <property type="match status" value="1"/>
</dbReference>
<dbReference type="EMBL" id="CP002529">
    <property type="protein sequence ID" value="ADY01679.1"/>
    <property type="molecule type" value="Genomic_DNA"/>
</dbReference>
<reference evidence="3 4" key="1">
    <citation type="journal article" date="2011" name="J. Bacteriol.">
        <title>Complete genome sequence of 'Vulcanisaeta moutnovskia' strain 768-28, a novel member of the hyperthermophilic crenarchaeal genus vulcanisaeta.</title>
        <authorList>
            <person name="Gumerov V.M."/>
            <person name="Mardanov A.V."/>
            <person name="Beletsky A.V."/>
            <person name="Prokofeva M.I."/>
            <person name="Bonch-Osmolovskaya E.A."/>
            <person name="Ravin N.V."/>
            <person name="Skryabin K.G."/>
        </authorList>
    </citation>
    <scope>NUCLEOTIDE SEQUENCE [LARGE SCALE GENOMIC DNA]</scope>
    <source>
        <strain evidence="3 4">768-28</strain>
    </source>
</reference>
<keyword evidence="4" id="KW-1185">Reference proteome</keyword>
<dbReference type="Pfam" id="PF22230">
    <property type="entry name" value="Csx1_CARF"/>
    <property type="match status" value="1"/>
</dbReference>
<dbReference type="OrthoDB" id="27811at2157"/>
<dbReference type="Proteomes" id="UP000007485">
    <property type="component" value="Chromosome"/>
</dbReference>
<dbReference type="HOGENOM" id="CLU_036468_0_0_2"/>
<dbReference type="PANTHER" id="PTHR37169:SF1">
    <property type="entry name" value="CRISPR SYSTEM ENDORIBONUCLEASE CSX1"/>
    <property type="match status" value="1"/>
</dbReference>
<dbReference type="SUPFAM" id="SSF160980">
    <property type="entry name" value="SSO1389-like"/>
    <property type="match status" value="1"/>
</dbReference>
<protein>
    <submittedName>
        <fullName evidence="3">CRISPR-associated protein DxTHG motif protein</fullName>
    </submittedName>
</protein>
<dbReference type="InterPro" id="IPR019016">
    <property type="entry name" value="Csx1-like_HEPN"/>
</dbReference>
<evidence type="ECO:0000259" key="1">
    <source>
        <dbReference type="Pfam" id="PF09455"/>
    </source>
</evidence>
<dbReference type="InterPro" id="IPR013383">
    <property type="entry name" value="CRISPR-assoc_prot_DxTHG_CS"/>
</dbReference>
<dbReference type="Pfam" id="PF09455">
    <property type="entry name" value="Csx1_HEPN"/>
    <property type="match status" value="1"/>
</dbReference>
<dbReference type="PANTHER" id="PTHR37169">
    <property type="entry name" value="CRISPR SYSTEM ENDORIBONUCLEASE CSX1-RELATED"/>
    <property type="match status" value="1"/>
</dbReference>
<name>F0QT90_VULM7</name>
<organism evidence="3 4">
    <name type="scientific">Vulcanisaeta moutnovskia (strain 768-28)</name>
    <dbReference type="NCBI Taxonomy" id="985053"/>
    <lineage>
        <taxon>Archaea</taxon>
        <taxon>Thermoproteota</taxon>
        <taxon>Thermoprotei</taxon>
        <taxon>Thermoproteales</taxon>
        <taxon>Thermoproteaceae</taxon>
        <taxon>Vulcanisaeta</taxon>
    </lineage>
</organism>
<dbReference type="AlphaFoldDB" id="F0QT90"/>
<dbReference type="STRING" id="985053.VMUT_1474"/>
<dbReference type="InterPro" id="IPR053857">
    <property type="entry name" value="Csx1_CARF"/>
</dbReference>
<sequence length="441" mass="49813">MTSTKTIYIATWGNPLSWDNVEYACDGEDDAVRSGRARGYSSMVCINRDKVDRYVIYVVDSVITVSTQPKNNDAYEVLKSLKQDGKVQLREEGGGEGKLTVMVEPTSGNYDKVWRSIVEEYVRRLANRWGINDDKLRVVITSTMGKYYGINTWIYNSYPDLMMMELIHELWSAINDVVNEDEHVKVILDVTHGINFMPTLTLFATRLAASLALLKGVDEVIIKVFNAMPQTWNYIKVFSERVRTIVLPEGPSSPVVKAFSMGLPIIVHKLCGQRSKGKGHLQGVNVRIEVRRDDEGGKEVMRVDYSGVRGKYMDYYEEALEDLICGKSRNKLYALMSDASKLYSKVNEVVGKLVINELNNLGNAIQRSGKLVKDKVLYAELLGEEFIKCGSGERDEVFERNAIAHAGLLKDCTYVEKCDDDYCLDVDDVVLNKLGLRYKQA</sequence>
<evidence type="ECO:0000313" key="3">
    <source>
        <dbReference type="EMBL" id="ADY01679.1"/>
    </source>
</evidence>
<accession>F0QT90</accession>
<dbReference type="Gene3D" id="3.40.50.10640">
    <property type="entry name" value="SSO1389-like"/>
    <property type="match status" value="1"/>
</dbReference>
<gene>
    <name evidence="3" type="ordered locus">VMUT_1474</name>
</gene>
<feature type="domain" description="CRISPR system endoribonuclease Csx1-like HEPN" evidence="1">
    <location>
        <begin position="352"/>
        <end position="421"/>
    </location>
</feature>
<dbReference type="InterPro" id="IPR052875">
    <property type="entry name" value="CRISPR_assoc_ribonuclease"/>
</dbReference>
<evidence type="ECO:0000259" key="2">
    <source>
        <dbReference type="Pfam" id="PF22230"/>
    </source>
</evidence>
<dbReference type="GeneID" id="10289126"/>